<dbReference type="InterPro" id="IPR001279">
    <property type="entry name" value="Metallo-B-lactamas"/>
</dbReference>
<evidence type="ECO:0000256" key="1">
    <source>
        <dbReference type="SAM" id="SignalP"/>
    </source>
</evidence>
<dbReference type="EMBL" id="LTAN01000009">
    <property type="protein sequence ID" value="OBR03166.1"/>
    <property type="molecule type" value="Genomic_DNA"/>
</dbReference>
<dbReference type="InterPro" id="IPR036866">
    <property type="entry name" value="RibonucZ/Hydroxyglut_hydro"/>
</dbReference>
<feature type="chain" id="PRO_5008601064" evidence="1">
    <location>
        <begin position="17"/>
        <end position="386"/>
    </location>
</feature>
<dbReference type="PANTHER" id="PTHR42951:SF14">
    <property type="entry name" value="METALLO-BETA-LACTAMASE SUPERFAMILY PROTEIN"/>
    <property type="match status" value="1"/>
</dbReference>
<feature type="domain" description="Metallo-beta-lactamase" evidence="2">
    <location>
        <begin position="95"/>
        <end position="287"/>
    </location>
</feature>
<dbReference type="Gene3D" id="3.60.15.10">
    <property type="entry name" value="Ribonuclease Z/Hydroxyacylglutathione hydrolase-like"/>
    <property type="match status" value="1"/>
</dbReference>
<evidence type="ECO:0000259" key="2">
    <source>
        <dbReference type="SMART" id="SM00849"/>
    </source>
</evidence>
<dbReference type="AlphaFoldDB" id="A0A1B7XTT1"/>
<dbReference type="CDD" id="cd07739">
    <property type="entry name" value="metallo-hydrolase-like_MBL-fold"/>
    <property type="match status" value="1"/>
</dbReference>
<dbReference type="SUPFAM" id="SSF56281">
    <property type="entry name" value="Metallo-hydrolase/oxidoreductase"/>
    <property type="match status" value="1"/>
</dbReference>
<reference evidence="4" key="1">
    <citation type="journal article" date="2017" name="BMC Genomics">
        <title>Gapless genome assembly of Colletotrichum higginsianum reveals chromosome structure and association of transposable elements with secondary metabolite gene clusters.</title>
        <authorList>
            <person name="Dallery J.-F."/>
            <person name="Lapalu N."/>
            <person name="Zampounis A."/>
            <person name="Pigne S."/>
            <person name="Luyten I."/>
            <person name="Amselem J."/>
            <person name="Wittenberg A.H.J."/>
            <person name="Zhou S."/>
            <person name="de Queiroz M.V."/>
            <person name="Robin G.P."/>
            <person name="Auger A."/>
            <person name="Hainaut M."/>
            <person name="Henrissat B."/>
            <person name="Kim K.-T."/>
            <person name="Lee Y.-H."/>
            <person name="Lespinet O."/>
            <person name="Schwartz D.C."/>
            <person name="Thon M.R."/>
            <person name="O'Connell R.J."/>
        </authorList>
    </citation>
    <scope>NUCLEOTIDE SEQUENCE [LARGE SCALE GENOMIC DNA]</scope>
    <source>
        <strain evidence="4">IMI 349063</strain>
    </source>
</reference>
<dbReference type="SMART" id="SM00849">
    <property type="entry name" value="Lactamase_B"/>
    <property type="match status" value="1"/>
</dbReference>
<feature type="signal peptide" evidence="1">
    <location>
        <begin position="1"/>
        <end position="16"/>
    </location>
</feature>
<comment type="caution">
    <text evidence="3">The sequence shown here is derived from an EMBL/GenBank/DDBJ whole genome shotgun (WGS) entry which is preliminary data.</text>
</comment>
<dbReference type="GeneID" id="28871374"/>
<dbReference type="OrthoDB" id="536211at2759"/>
<proteinExistence type="predicted"/>
<sequence length="386" mass="42846">MLLVLIVLCLLPQNQPVCISPTANSSPLLSAILSHNLRLHLTGNQFISYFSMISKISFYSAVASVLTQAVYGIPYSSRQSLRVESFINQGITGFNVVSSLIIGSETAVLIDMPMSIPSANVLASWIRNQTDKPLVAAFATHHHVDHYLGASTLLSHFNETAFYASGKVVDHIRVELPEMTSRMRLAFGPENVSEVPASPIAYNNTFFTLSGHEDEPIHLISNLVFDTVDGTMFWIPSLRTLIAGDSVYHRTMHLWMADMDTKALSDAWLKTLDFITNLRPVKLITGHAGTLQFSAQEDIAHTRSYIEFFEKEISSKGKDFYTPKEIVDIMSAGFPAQLQSEGGVASEMFLNNTAEKYGRGSTRLPDVLDMTKYNDTRTLQGWELKA</sequence>
<dbReference type="InterPro" id="IPR050855">
    <property type="entry name" value="NDM-1-like"/>
</dbReference>
<keyword evidence="1" id="KW-0732">Signal</keyword>
<organism evidence="3 4">
    <name type="scientific">Colletotrichum higginsianum (strain IMI 349063)</name>
    <name type="common">Crucifer anthracnose fungus</name>
    <dbReference type="NCBI Taxonomy" id="759273"/>
    <lineage>
        <taxon>Eukaryota</taxon>
        <taxon>Fungi</taxon>
        <taxon>Dikarya</taxon>
        <taxon>Ascomycota</taxon>
        <taxon>Pezizomycotina</taxon>
        <taxon>Sordariomycetes</taxon>
        <taxon>Hypocreomycetidae</taxon>
        <taxon>Glomerellales</taxon>
        <taxon>Glomerellaceae</taxon>
        <taxon>Colletotrichum</taxon>
        <taxon>Colletotrichum destructivum species complex</taxon>
    </lineage>
</organism>
<accession>A0A1B7XTT1</accession>
<dbReference type="KEGG" id="chig:CH63R_12293"/>
<dbReference type="Pfam" id="PF00753">
    <property type="entry name" value="Lactamase_B"/>
    <property type="match status" value="1"/>
</dbReference>
<protein>
    <submittedName>
        <fullName evidence="3">Beta-lactamase</fullName>
    </submittedName>
</protein>
<dbReference type="Proteomes" id="UP000092177">
    <property type="component" value="Chromosome 9"/>
</dbReference>
<evidence type="ECO:0000313" key="3">
    <source>
        <dbReference type="EMBL" id="OBR03166.1"/>
    </source>
</evidence>
<dbReference type="PANTHER" id="PTHR42951">
    <property type="entry name" value="METALLO-BETA-LACTAMASE DOMAIN-CONTAINING"/>
    <property type="match status" value="1"/>
</dbReference>
<keyword evidence="4" id="KW-1185">Reference proteome</keyword>
<name>A0A1B7XTT1_COLHI</name>
<gene>
    <name evidence="3" type="ORF">CH63R_12293</name>
</gene>
<dbReference type="RefSeq" id="XP_018151684.1">
    <property type="nucleotide sequence ID" value="XM_018307267.1"/>
</dbReference>
<evidence type="ECO:0000313" key="4">
    <source>
        <dbReference type="Proteomes" id="UP000092177"/>
    </source>
</evidence>
<dbReference type="VEuPathDB" id="FungiDB:CH63R_12293"/>